<feature type="region of interest" description="Disordered" evidence="1">
    <location>
        <begin position="322"/>
        <end position="393"/>
    </location>
</feature>
<protein>
    <submittedName>
        <fullName evidence="3">Uncharacterized protein</fullName>
    </submittedName>
</protein>
<keyword evidence="2" id="KW-1133">Transmembrane helix</keyword>
<feature type="transmembrane region" description="Helical" evidence="2">
    <location>
        <begin position="20"/>
        <end position="40"/>
    </location>
</feature>
<reference evidence="3" key="2">
    <citation type="submission" date="2014-07" db="EMBL/GenBank/DDBJ databases">
        <authorList>
            <person name="Hull J."/>
        </authorList>
    </citation>
    <scope>NUCLEOTIDE SEQUENCE</scope>
</reference>
<feature type="compositionally biased region" description="Low complexity" evidence="1">
    <location>
        <begin position="215"/>
        <end position="229"/>
    </location>
</feature>
<accession>A0A0A9YCH1</accession>
<evidence type="ECO:0000256" key="2">
    <source>
        <dbReference type="SAM" id="Phobius"/>
    </source>
</evidence>
<keyword evidence="2" id="KW-0472">Membrane</keyword>
<feature type="region of interest" description="Disordered" evidence="1">
    <location>
        <begin position="73"/>
        <end position="146"/>
    </location>
</feature>
<feature type="compositionally biased region" description="Polar residues" evidence="1">
    <location>
        <begin position="281"/>
        <end position="307"/>
    </location>
</feature>
<evidence type="ECO:0000313" key="3">
    <source>
        <dbReference type="EMBL" id="JAG28803.1"/>
    </source>
</evidence>
<organism evidence="3">
    <name type="scientific">Lygus hesperus</name>
    <name type="common">Western plant bug</name>
    <dbReference type="NCBI Taxonomy" id="30085"/>
    <lineage>
        <taxon>Eukaryota</taxon>
        <taxon>Metazoa</taxon>
        <taxon>Ecdysozoa</taxon>
        <taxon>Arthropoda</taxon>
        <taxon>Hexapoda</taxon>
        <taxon>Insecta</taxon>
        <taxon>Pterygota</taxon>
        <taxon>Neoptera</taxon>
        <taxon>Paraneoptera</taxon>
        <taxon>Hemiptera</taxon>
        <taxon>Heteroptera</taxon>
        <taxon>Panheteroptera</taxon>
        <taxon>Cimicomorpha</taxon>
        <taxon>Miridae</taxon>
        <taxon>Mirini</taxon>
        <taxon>Lygus</taxon>
    </lineage>
</organism>
<reference evidence="3" key="1">
    <citation type="journal article" date="2014" name="PLoS ONE">
        <title>Transcriptome-Based Identification of ABC Transporters in the Western Tarnished Plant Bug Lygus hesperus.</title>
        <authorList>
            <person name="Hull J.J."/>
            <person name="Chaney K."/>
            <person name="Geib S.M."/>
            <person name="Fabrick J.A."/>
            <person name="Brent C.S."/>
            <person name="Walsh D."/>
            <person name="Lavine L.C."/>
        </authorList>
    </citation>
    <scope>NUCLEOTIDE SEQUENCE</scope>
</reference>
<feature type="compositionally biased region" description="Polar residues" evidence="1">
    <location>
        <begin position="356"/>
        <end position="366"/>
    </location>
</feature>
<proteinExistence type="predicted"/>
<feature type="compositionally biased region" description="Basic and acidic residues" evidence="1">
    <location>
        <begin position="383"/>
        <end position="393"/>
    </location>
</feature>
<feature type="compositionally biased region" description="Basic and acidic residues" evidence="1">
    <location>
        <begin position="339"/>
        <end position="355"/>
    </location>
</feature>
<dbReference type="AlphaFoldDB" id="A0A0A9YCH1"/>
<dbReference type="EMBL" id="GBHO01014801">
    <property type="protein sequence ID" value="JAG28803.1"/>
    <property type="molecule type" value="Transcribed_RNA"/>
</dbReference>
<name>A0A0A9YCH1_LYGHE</name>
<keyword evidence="2" id="KW-0812">Transmembrane</keyword>
<feature type="region of interest" description="Disordered" evidence="1">
    <location>
        <begin position="202"/>
        <end position="307"/>
    </location>
</feature>
<evidence type="ECO:0000256" key="1">
    <source>
        <dbReference type="SAM" id="MobiDB-lite"/>
    </source>
</evidence>
<feature type="compositionally biased region" description="Basic and acidic residues" evidence="1">
    <location>
        <begin position="98"/>
        <end position="122"/>
    </location>
</feature>
<gene>
    <name evidence="3" type="ORF">CM83_4797</name>
</gene>
<feature type="non-terminal residue" evidence="3">
    <location>
        <position position="1"/>
    </location>
</feature>
<sequence length="393" mass="42876">NKVVYEYLNWDDTSKAVSNAGILLLQCIFIHVILWIIFLFKRYYGVVLNRRRVMGYQANMSLARMTVTMPHGRSTDNFGSRDVFFKGSPGDNEPEAGPSERKMSDQSGEKSEDSERGYEHFGSETSISRGSDKIMSPTPAKNTDSTVAETITESNTNVTVNTATSDSNVNETNLSDRKVVETSIKSLLHEKIRAISISRTLSIPSDPSVNKHPLVSQSSVEHSSQVSNQTNDSKLPKSHPGSKMSSLGALETSKSSILKHEPPRTSHSIPEVQRSHDSDNQLKSVESKTGSTKRFSSDFSRQPSLRTTLSSKNAIPVITELNNENTPAGSAEAKAGTIPHEETSHVVGGEVKEQNEPSSSNANPGENTKKTKLGIESTQAGSEEAKAESLPRK</sequence>